<accession>A0A3N5ZBP7</accession>
<comment type="caution">
    <text evidence="2">The sequence shown here is derived from an EMBL/GenBank/DDBJ whole genome shotgun (WGS) entry which is preliminary data.</text>
</comment>
<sequence length="225" mass="25650">MPYKLSLLCVFLPLTCVHLTLTIGIGMGNLSPCVPYWSECHSISATGRQYPEFFVFKALMIPTAVCMAMYWLLLDIWLRQISKRVSAKWVTAQGLMACVALIVYTVTLGAEGEPYKLARRVGIVFFFVFTSFAHLLLLAKLTTLDTKRLGLTTWCKRMHRVCFVLVASSIISAILGYVFPNVWDRWDNAFEWSYSLLMISLFYIVGKMWQTTTFSVCFTTKNESP</sequence>
<evidence type="ECO:0000313" key="3">
    <source>
        <dbReference type="Proteomes" id="UP000275281"/>
    </source>
</evidence>
<dbReference type="OrthoDB" id="9180406at2"/>
<evidence type="ECO:0008006" key="4">
    <source>
        <dbReference type="Google" id="ProtNLM"/>
    </source>
</evidence>
<evidence type="ECO:0000313" key="2">
    <source>
        <dbReference type="EMBL" id="RPJ67098.1"/>
    </source>
</evidence>
<keyword evidence="1" id="KW-0812">Transmembrane</keyword>
<evidence type="ECO:0000256" key="1">
    <source>
        <dbReference type="SAM" id="Phobius"/>
    </source>
</evidence>
<feature type="transmembrane region" description="Helical" evidence="1">
    <location>
        <begin position="161"/>
        <end position="180"/>
    </location>
</feature>
<dbReference type="AlphaFoldDB" id="A0A3N5ZBP7"/>
<keyword evidence="3" id="KW-1185">Reference proteome</keyword>
<keyword evidence="1" id="KW-1133">Transmembrane helix</keyword>
<feature type="transmembrane region" description="Helical" evidence="1">
    <location>
        <begin position="54"/>
        <end position="78"/>
    </location>
</feature>
<feature type="transmembrane region" description="Helical" evidence="1">
    <location>
        <begin position="90"/>
        <end position="110"/>
    </location>
</feature>
<feature type="transmembrane region" description="Helical" evidence="1">
    <location>
        <begin position="192"/>
        <end position="209"/>
    </location>
</feature>
<organism evidence="2 3">
    <name type="scientific">Alteromonas sediminis</name>
    <dbReference type="NCBI Taxonomy" id="2259342"/>
    <lineage>
        <taxon>Bacteria</taxon>
        <taxon>Pseudomonadati</taxon>
        <taxon>Pseudomonadota</taxon>
        <taxon>Gammaproteobacteria</taxon>
        <taxon>Alteromonadales</taxon>
        <taxon>Alteromonadaceae</taxon>
        <taxon>Alteromonas/Salinimonas group</taxon>
        <taxon>Alteromonas</taxon>
    </lineage>
</organism>
<feature type="transmembrane region" description="Helical" evidence="1">
    <location>
        <begin position="122"/>
        <end position="141"/>
    </location>
</feature>
<dbReference type="Proteomes" id="UP000275281">
    <property type="component" value="Unassembled WGS sequence"/>
</dbReference>
<dbReference type="EMBL" id="RPOK01000002">
    <property type="protein sequence ID" value="RPJ67098.1"/>
    <property type="molecule type" value="Genomic_DNA"/>
</dbReference>
<keyword evidence="1" id="KW-0472">Membrane</keyword>
<protein>
    <recommendedName>
        <fullName evidence="4">DUF2306 domain-containing protein</fullName>
    </recommendedName>
</protein>
<gene>
    <name evidence="2" type="ORF">DRW07_06035</name>
</gene>
<name>A0A3N5ZBP7_9ALTE</name>
<reference evidence="2 3" key="1">
    <citation type="submission" date="2018-11" db="EMBL/GenBank/DDBJ databases">
        <authorList>
            <person name="Ye M.-Q."/>
            <person name="Du Z.-J."/>
        </authorList>
    </citation>
    <scope>NUCLEOTIDE SEQUENCE [LARGE SCALE GENOMIC DNA]</scope>
    <source>
        <strain evidence="2 3">U0105</strain>
    </source>
</reference>
<proteinExistence type="predicted"/>